<dbReference type="GO" id="GO:0015562">
    <property type="term" value="F:efflux transmembrane transporter activity"/>
    <property type="evidence" value="ECO:0007669"/>
    <property type="project" value="TreeGrafter"/>
</dbReference>
<evidence type="ECO:0000259" key="6">
    <source>
        <dbReference type="Pfam" id="PF25967"/>
    </source>
</evidence>
<evidence type="ECO:0000256" key="3">
    <source>
        <dbReference type="ARBA" id="ARBA00022448"/>
    </source>
</evidence>
<comment type="caution">
    <text evidence="7">The sequence shown here is derived from an EMBL/GenBank/DDBJ whole genome shotgun (WGS) entry which is preliminary data.</text>
</comment>
<feature type="domain" description="Multidrug resistance protein MdtA-like C-terminal permuted SH3" evidence="6">
    <location>
        <begin position="317"/>
        <end position="351"/>
    </location>
</feature>
<protein>
    <submittedName>
        <fullName evidence="7">RND superfamily efflux pump MFP component</fullName>
    </submittedName>
</protein>
<keyword evidence="8" id="KW-1185">Reference proteome</keyword>
<name>A0AA37RUK6_9GAMM</name>
<dbReference type="GO" id="GO:1990281">
    <property type="term" value="C:efflux pump complex"/>
    <property type="evidence" value="ECO:0007669"/>
    <property type="project" value="TreeGrafter"/>
</dbReference>
<feature type="coiled-coil region" evidence="4">
    <location>
        <begin position="148"/>
        <end position="175"/>
    </location>
</feature>
<dbReference type="Pfam" id="PF25917">
    <property type="entry name" value="BSH_RND"/>
    <property type="match status" value="1"/>
</dbReference>
<dbReference type="SUPFAM" id="SSF111369">
    <property type="entry name" value="HlyD-like secretion proteins"/>
    <property type="match status" value="1"/>
</dbReference>
<keyword evidence="3" id="KW-0813">Transport</keyword>
<evidence type="ECO:0000256" key="4">
    <source>
        <dbReference type="SAM" id="Coils"/>
    </source>
</evidence>
<evidence type="ECO:0000256" key="1">
    <source>
        <dbReference type="ARBA" id="ARBA00004196"/>
    </source>
</evidence>
<evidence type="ECO:0000313" key="7">
    <source>
        <dbReference type="EMBL" id="GLP95554.1"/>
    </source>
</evidence>
<dbReference type="Pfam" id="PF25967">
    <property type="entry name" value="RND-MFP_C"/>
    <property type="match status" value="1"/>
</dbReference>
<comment type="similarity">
    <text evidence="2">Belongs to the membrane fusion protein (MFP) (TC 8.A.1) family.</text>
</comment>
<organism evidence="7 8">
    <name type="scientific">Paraferrimonas sedimenticola</name>
    <dbReference type="NCBI Taxonomy" id="375674"/>
    <lineage>
        <taxon>Bacteria</taxon>
        <taxon>Pseudomonadati</taxon>
        <taxon>Pseudomonadota</taxon>
        <taxon>Gammaproteobacteria</taxon>
        <taxon>Alteromonadales</taxon>
        <taxon>Ferrimonadaceae</taxon>
        <taxon>Paraferrimonas</taxon>
    </lineage>
</organism>
<dbReference type="PANTHER" id="PTHR30469">
    <property type="entry name" value="MULTIDRUG RESISTANCE PROTEIN MDTA"/>
    <property type="match status" value="1"/>
</dbReference>
<dbReference type="Proteomes" id="UP001161422">
    <property type="component" value="Unassembled WGS sequence"/>
</dbReference>
<dbReference type="AlphaFoldDB" id="A0AA37RUK6"/>
<proteinExistence type="inferred from homology"/>
<dbReference type="InterPro" id="IPR006143">
    <property type="entry name" value="RND_pump_MFP"/>
</dbReference>
<dbReference type="PANTHER" id="PTHR30469:SF12">
    <property type="entry name" value="MULTIDRUG RESISTANCE PROTEIN MDTA"/>
    <property type="match status" value="1"/>
</dbReference>
<keyword evidence="4" id="KW-0175">Coiled coil</keyword>
<comment type="subcellular location">
    <subcellularLocation>
        <location evidence="1">Cell envelope</location>
    </subcellularLocation>
</comment>
<reference evidence="7" key="2">
    <citation type="submission" date="2023-01" db="EMBL/GenBank/DDBJ databases">
        <title>Draft genome sequence of Paraferrimonas sedimenticola strain NBRC 101628.</title>
        <authorList>
            <person name="Sun Q."/>
            <person name="Mori K."/>
        </authorList>
    </citation>
    <scope>NUCLEOTIDE SEQUENCE</scope>
    <source>
        <strain evidence="7">NBRC 101628</strain>
    </source>
</reference>
<dbReference type="NCBIfam" id="TIGR01730">
    <property type="entry name" value="RND_mfp"/>
    <property type="match status" value="1"/>
</dbReference>
<dbReference type="InterPro" id="IPR058625">
    <property type="entry name" value="MdtA-like_BSH"/>
</dbReference>
<dbReference type="Gene3D" id="2.40.420.20">
    <property type="match status" value="1"/>
</dbReference>
<dbReference type="Gene3D" id="2.40.30.170">
    <property type="match status" value="1"/>
</dbReference>
<accession>A0AA37RUK6</accession>
<dbReference type="InterPro" id="IPR058627">
    <property type="entry name" value="MdtA-like_C"/>
</dbReference>
<dbReference type="EMBL" id="BSNC01000003">
    <property type="protein sequence ID" value="GLP95554.1"/>
    <property type="molecule type" value="Genomic_DNA"/>
</dbReference>
<evidence type="ECO:0000313" key="8">
    <source>
        <dbReference type="Proteomes" id="UP001161422"/>
    </source>
</evidence>
<dbReference type="Gene3D" id="2.40.50.100">
    <property type="match status" value="1"/>
</dbReference>
<feature type="domain" description="Multidrug resistance protein MdtA-like barrel-sandwich hybrid" evidence="5">
    <location>
        <begin position="63"/>
        <end position="197"/>
    </location>
</feature>
<sequence>MPFLIIAGAIVGAAALVASKQGPETEPKQVKAPIIEVAPVELQDIYFSIDTYGTVNPKVKTQLVAEVSGRLVDVSDNFVAGAMVKKGDVLAVIEPADYQADLMQAQASLAQATARLEEEVAQGRVAEENWRGVTSQVPTELALRIPQRKQEEANVRFAEAALARAQRNLDRTTIRAPFDGLIRARNVDLGQFINTGVNLGQLYSTRIAEVRLPLTSDELAYLQSISNPDTSVELNTELAGQPVSWKGQITRSENVIDTENRMVYLVAEVNDPYLRKKDSHEMPLKFGSFVTASIKGRPLTQVAILPRHLVEDGQIALVKDDNTIEYRDVTIARSDLDSVYIDSGLNAGDRVAMTVLNSMEEGMTVRVLGEDNADAESDNVTEVAAKGAN</sequence>
<evidence type="ECO:0000256" key="2">
    <source>
        <dbReference type="ARBA" id="ARBA00009477"/>
    </source>
</evidence>
<dbReference type="Gene3D" id="1.10.287.470">
    <property type="entry name" value="Helix hairpin bin"/>
    <property type="match status" value="1"/>
</dbReference>
<reference evidence="7" key="1">
    <citation type="journal article" date="2014" name="Int. J. Syst. Evol. Microbiol.">
        <title>Complete genome sequence of Corynebacterium casei LMG S-19264T (=DSM 44701T), isolated from a smear-ripened cheese.</title>
        <authorList>
            <consortium name="US DOE Joint Genome Institute (JGI-PGF)"/>
            <person name="Walter F."/>
            <person name="Albersmeier A."/>
            <person name="Kalinowski J."/>
            <person name="Ruckert C."/>
        </authorList>
    </citation>
    <scope>NUCLEOTIDE SEQUENCE</scope>
    <source>
        <strain evidence="7">NBRC 101628</strain>
    </source>
</reference>
<evidence type="ECO:0000259" key="5">
    <source>
        <dbReference type="Pfam" id="PF25917"/>
    </source>
</evidence>
<gene>
    <name evidence="7" type="ORF">GCM10007895_08600</name>
</gene>